<dbReference type="GO" id="GO:0051603">
    <property type="term" value="P:proteolysis involved in protein catabolic process"/>
    <property type="evidence" value="ECO:0007669"/>
    <property type="project" value="TreeGrafter"/>
</dbReference>
<protein>
    <submittedName>
        <fullName evidence="10">Peptidase M48 Ste24p</fullName>
    </submittedName>
</protein>
<dbReference type="SMART" id="SM00028">
    <property type="entry name" value="TPR"/>
    <property type="match status" value="2"/>
</dbReference>
<evidence type="ECO:0000256" key="4">
    <source>
        <dbReference type="ARBA" id="ARBA00022801"/>
    </source>
</evidence>
<comment type="cofactor">
    <cofactor evidence="1">
        <name>Zn(2+)</name>
        <dbReference type="ChEBI" id="CHEBI:29105"/>
    </cofactor>
</comment>
<dbReference type="GO" id="GO:0016020">
    <property type="term" value="C:membrane"/>
    <property type="evidence" value="ECO:0007669"/>
    <property type="project" value="TreeGrafter"/>
</dbReference>
<feature type="repeat" description="TPR" evidence="7">
    <location>
        <begin position="314"/>
        <end position="347"/>
    </location>
</feature>
<dbReference type="Pfam" id="PF01435">
    <property type="entry name" value="Peptidase_M48"/>
    <property type="match status" value="1"/>
</dbReference>
<evidence type="ECO:0000256" key="3">
    <source>
        <dbReference type="ARBA" id="ARBA00022723"/>
    </source>
</evidence>
<dbReference type="SUPFAM" id="SSF48452">
    <property type="entry name" value="TPR-like"/>
    <property type="match status" value="1"/>
</dbReference>
<evidence type="ECO:0000256" key="2">
    <source>
        <dbReference type="ARBA" id="ARBA00022670"/>
    </source>
</evidence>
<keyword evidence="2" id="KW-0645">Protease</keyword>
<dbReference type="InterPro" id="IPR011990">
    <property type="entry name" value="TPR-like_helical_dom_sf"/>
</dbReference>
<evidence type="ECO:0000256" key="5">
    <source>
        <dbReference type="ARBA" id="ARBA00022833"/>
    </source>
</evidence>
<keyword evidence="5" id="KW-0862">Zinc</keyword>
<dbReference type="PANTHER" id="PTHR22726:SF24">
    <property type="entry name" value="M48 FAMILY METALLOPEPTIDASE"/>
    <property type="match status" value="1"/>
</dbReference>
<dbReference type="STRING" id="666681.M301_0584"/>
<reference evidence="11" key="1">
    <citation type="submission" date="2010-05" db="EMBL/GenBank/DDBJ databases">
        <title>Complete sequence of Methylotenera sp. 301.</title>
        <authorList>
            <person name="Lucas S."/>
            <person name="Copeland A."/>
            <person name="Lapidus A."/>
            <person name="Cheng J.-F."/>
            <person name="Bruce D."/>
            <person name="Goodwin L."/>
            <person name="Pitluck S."/>
            <person name="Clum A."/>
            <person name="Land M."/>
            <person name="Hauser L."/>
            <person name="Kyrpides N."/>
            <person name="Ivanova N."/>
            <person name="Chistoservova L."/>
            <person name="Kalyuzhnaya M."/>
            <person name="Woyke T."/>
        </authorList>
    </citation>
    <scope>NUCLEOTIDE SEQUENCE [LARGE SCALE GENOMIC DNA]</scope>
    <source>
        <strain evidence="11">301</strain>
    </source>
</reference>
<feature type="chain" id="PRO_5003094864" evidence="8">
    <location>
        <begin position="25"/>
        <end position="524"/>
    </location>
</feature>
<dbReference type="eggNOG" id="COG4783">
    <property type="taxonomic scope" value="Bacteria"/>
</dbReference>
<proteinExistence type="predicted"/>
<dbReference type="Gene3D" id="3.30.2010.10">
    <property type="entry name" value="Metalloproteases ('zincins'), catalytic domain"/>
    <property type="match status" value="1"/>
</dbReference>
<gene>
    <name evidence="10" type="ordered locus">M301_0584</name>
</gene>
<keyword evidence="7" id="KW-0802">TPR repeat</keyword>
<keyword evidence="3" id="KW-0479">Metal-binding</keyword>
<dbReference type="GO" id="GO:0046872">
    <property type="term" value="F:metal ion binding"/>
    <property type="evidence" value="ECO:0007669"/>
    <property type="project" value="UniProtKB-KW"/>
</dbReference>
<dbReference type="OrthoDB" id="9810445at2"/>
<evidence type="ECO:0000256" key="8">
    <source>
        <dbReference type="SAM" id="SignalP"/>
    </source>
</evidence>
<keyword evidence="8" id="KW-0732">Signal</keyword>
<dbReference type="Proteomes" id="UP000000383">
    <property type="component" value="Chromosome"/>
</dbReference>
<dbReference type="RefSeq" id="WP_013147284.1">
    <property type="nucleotide sequence ID" value="NC_014207.1"/>
</dbReference>
<keyword evidence="4" id="KW-0378">Hydrolase</keyword>
<dbReference type="GO" id="GO:0004222">
    <property type="term" value="F:metalloendopeptidase activity"/>
    <property type="evidence" value="ECO:0007669"/>
    <property type="project" value="InterPro"/>
</dbReference>
<evidence type="ECO:0000313" key="10">
    <source>
        <dbReference type="EMBL" id="ADI28968.1"/>
    </source>
</evidence>
<organism evidence="10 11">
    <name type="scientific">Methylotenera versatilis (strain 301)</name>
    <dbReference type="NCBI Taxonomy" id="666681"/>
    <lineage>
        <taxon>Bacteria</taxon>
        <taxon>Pseudomonadati</taxon>
        <taxon>Pseudomonadota</taxon>
        <taxon>Betaproteobacteria</taxon>
        <taxon>Nitrosomonadales</taxon>
        <taxon>Methylophilaceae</taxon>
        <taxon>Methylotenera</taxon>
    </lineage>
</organism>
<dbReference type="InterPro" id="IPR051156">
    <property type="entry name" value="Mito/Outer_Membr_Metalloprot"/>
</dbReference>
<sequence length="524" mass="56168">MLNPPHAKSLTLMLVTAISLLITACGTNPVTHKKEFQLVSESQEISMGTHNYGPARQSQGGDYVIDPELTAYVQSVGNKLAAVSDRKLPYEYTVLNDSVPNAWAMPGGKIAFNRGLLYELNSEAELAAVMGHEMVHAAARHGAKSMERGIFMQGAMIAVGIGTQNSDYANLIVGGAQVGAQLATSKYGRDAESEADLYGMQYMKKAGYDPTAAVTLQETFVKLSAGRQSNFIDGLFASHPPSDARVAANKVTLAQIGAGGDWGREIYAQKVAKLKSTQAAYKAYDEGVKALAAKDTAKATTLAKQAIAGEPREARFQELLGDIALSQKKPAEALTYYNKAIQMQPGYFKPHVQGGIALYDLGRKAEAEQYLAKSNTLLPTAPSHFLLGKMAEERGDMQGALKNYAVAADSNSEIGKQSSAEYVRLDLPQHPAKYLQAAPQADNFGNLYAVVANPTPLAVNRVQVRVVQYDAKTGRAIAQSQPMLISGGIASNKRGQVAVNGVRIATQQELQLYKVVIEAAELAK</sequence>
<dbReference type="Gene3D" id="1.25.40.10">
    <property type="entry name" value="Tetratricopeptide repeat domain"/>
    <property type="match status" value="1"/>
</dbReference>
<evidence type="ECO:0000256" key="7">
    <source>
        <dbReference type="PROSITE-ProRule" id="PRU00339"/>
    </source>
</evidence>
<dbReference type="PROSITE" id="PS50005">
    <property type="entry name" value="TPR"/>
    <property type="match status" value="1"/>
</dbReference>
<dbReference type="KEGG" id="meh:M301_0584"/>
<evidence type="ECO:0000259" key="9">
    <source>
        <dbReference type="Pfam" id="PF01435"/>
    </source>
</evidence>
<dbReference type="InterPro" id="IPR001915">
    <property type="entry name" value="Peptidase_M48"/>
</dbReference>
<evidence type="ECO:0000313" key="11">
    <source>
        <dbReference type="Proteomes" id="UP000000383"/>
    </source>
</evidence>
<dbReference type="Pfam" id="PF13432">
    <property type="entry name" value="TPR_16"/>
    <property type="match status" value="1"/>
</dbReference>
<accession>D7DN29</accession>
<dbReference type="PANTHER" id="PTHR22726">
    <property type="entry name" value="METALLOENDOPEPTIDASE OMA1"/>
    <property type="match status" value="1"/>
</dbReference>
<dbReference type="HOGENOM" id="CLU_039394_0_0_4"/>
<feature type="domain" description="Peptidase M48" evidence="9">
    <location>
        <begin position="69"/>
        <end position="248"/>
    </location>
</feature>
<keyword evidence="6" id="KW-0482">Metalloprotease</keyword>
<dbReference type="AlphaFoldDB" id="D7DN29"/>
<evidence type="ECO:0000256" key="1">
    <source>
        <dbReference type="ARBA" id="ARBA00001947"/>
    </source>
</evidence>
<dbReference type="EMBL" id="CP002056">
    <property type="protein sequence ID" value="ADI28968.1"/>
    <property type="molecule type" value="Genomic_DNA"/>
</dbReference>
<keyword evidence="11" id="KW-1185">Reference proteome</keyword>
<evidence type="ECO:0000256" key="6">
    <source>
        <dbReference type="ARBA" id="ARBA00023049"/>
    </source>
</evidence>
<feature type="signal peptide" evidence="8">
    <location>
        <begin position="1"/>
        <end position="24"/>
    </location>
</feature>
<dbReference type="InterPro" id="IPR019734">
    <property type="entry name" value="TPR_rpt"/>
</dbReference>
<reference evidence="10 11" key="2">
    <citation type="journal article" date="2011" name="J. Bacteriol.">
        <title>Genomes of three methylotrophs from a single niche uncover genetic and metabolic divergence of Methylophilaceae.</title>
        <authorList>
            <person name="Lapidus A."/>
            <person name="Clum A."/>
            <person name="Labutti K."/>
            <person name="Kaluzhnaya M.G."/>
            <person name="Lim S."/>
            <person name="Beck D.A."/>
            <person name="Glavina Del Rio T."/>
            <person name="Nolan M."/>
            <person name="Mavromatis K."/>
            <person name="Huntemann M."/>
            <person name="Lucas S."/>
            <person name="Lidstrom M.E."/>
            <person name="Ivanova N."/>
            <person name="Chistoserdova L."/>
        </authorList>
    </citation>
    <scope>NUCLEOTIDE SEQUENCE [LARGE SCALE GENOMIC DNA]</scope>
    <source>
        <strain evidence="10 11">301</strain>
    </source>
</reference>
<name>D7DN29_METV0</name>